<feature type="transmembrane region" description="Helical" evidence="6">
    <location>
        <begin position="129"/>
        <end position="153"/>
    </location>
</feature>
<feature type="transmembrane region" description="Helical" evidence="6">
    <location>
        <begin position="424"/>
        <end position="445"/>
    </location>
</feature>
<keyword evidence="4 6" id="KW-1133">Transmembrane helix</keyword>
<dbReference type="EMBL" id="DRPZ01000229">
    <property type="protein sequence ID" value="HGY10168.1"/>
    <property type="molecule type" value="Genomic_DNA"/>
</dbReference>
<feature type="transmembrane region" description="Helical" evidence="6">
    <location>
        <begin position="226"/>
        <end position="247"/>
    </location>
</feature>
<feature type="transmembrane region" description="Helical" evidence="6">
    <location>
        <begin position="259"/>
        <end position="281"/>
    </location>
</feature>
<comment type="caution">
    <text evidence="7">The sequence shown here is derived from an EMBL/GenBank/DDBJ whole genome shotgun (WGS) entry which is preliminary data.</text>
</comment>
<feature type="transmembrane region" description="Helical" evidence="6">
    <location>
        <begin position="587"/>
        <end position="605"/>
    </location>
</feature>
<dbReference type="Proteomes" id="UP000885759">
    <property type="component" value="Unassembled WGS sequence"/>
</dbReference>
<feature type="transmembrane region" description="Helical" evidence="6">
    <location>
        <begin position="506"/>
        <end position="525"/>
    </location>
</feature>
<evidence type="ECO:0000256" key="5">
    <source>
        <dbReference type="ARBA" id="ARBA00023136"/>
    </source>
</evidence>
<feature type="transmembrane region" description="Helical" evidence="6">
    <location>
        <begin position="165"/>
        <end position="187"/>
    </location>
</feature>
<feature type="transmembrane region" description="Helical" evidence="6">
    <location>
        <begin position="558"/>
        <end position="575"/>
    </location>
</feature>
<dbReference type="PANTHER" id="PTHR47089">
    <property type="entry name" value="ABC TRANSPORTER, PERMEASE PROTEIN"/>
    <property type="match status" value="1"/>
</dbReference>
<feature type="transmembrane region" description="Helical" evidence="6">
    <location>
        <begin position="396"/>
        <end position="415"/>
    </location>
</feature>
<sequence>MNRVWLALTSVLFLLLLALSPWAVALRAFGGKGVLVTLWGTVDLYGRAKALPDVSWLGYFTAFWVALALIAAVAAFLPEMRTRARVYYALGLLGVAVFALEAYLFYHAVWTVNDAAMAAGARRPPLKRYSLSLGAYVTVLYSLFLLAVGRLQLPGGRALLVRWRGVIVPAVSMLLAMVAGAAVVWLLKDVKLPEGGGTLTYLAAKLDLVTYTFQLLFGPLLTASGWFQSLLIATPLIFTGLAVAFGFKAGLFNIGAPGQLTIGAIMTMLVGVHLANAHWFAGLPDGVARAIFLPLSILAAAAGGALWGAIPGWLKARFGAHEVINTIMMNYIAASIFLFMIAANEYTFFGKWTLHMPFKFPGYEARSYEVAESARIPLMVNLFGFQQDTSGAWTGALSWSLPLALVAMVAAYVLLARLELGKRLLAALGAGVLGYFVGGFLPGIPMELSPKLASVRLNGAFVIAAFAVAFYNYYMWRTRDGYELRAVGLAPKAAEYGGVSIAKKTILAMAISGALAGLAATHYVLGGGIDEYRLKQSLPTNVGFDGIAVALLGQNTPIGVFLSALLFGVLLTGGLQLDLQLGISRELVMMLQALIVLFIAAGGFLPRYFTDPILAAQAEEGVQGVI</sequence>
<keyword evidence="5 6" id="KW-0472">Membrane</keyword>
<dbReference type="PANTHER" id="PTHR47089:SF1">
    <property type="entry name" value="GUANOSINE ABC TRANSPORTER PERMEASE PROTEIN NUPP"/>
    <property type="match status" value="1"/>
</dbReference>
<protein>
    <submittedName>
        <fullName evidence="7">ABC transporter permease</fullName>
    </submittedName>
</protein>
<feature type="transmembrane region" description="Helical" evidence="6">
    <location>
        <begin position="56"/>
        <end position="77"/>
    </location>
</feature>
<proteinExistence type="predicted"/>
<dbReference type="GO" id="GO:0022857">
    <property type="term" value="F:transmembrane transporter activity"/>
    <property type="evidence" value="ECO:0007669"/>
    <property type="project" value="InterPro"/>
</dbReference>
<comment type="subcellular location">
    <subcellularLocation>
        <location evidence="1">Cell membrane</location>
        <topology evidence="1">Multi-pass membrane protein</topology>
    </subcellularLocation>
</comment>
<evidence type="ECO:0000256" key="4">
    <source>
        <dbReference type="ARBA" id="ARBA00022989"/>
    </source>
</evidence>
<name>A0A7C4V6V6_9DEIN</name>
<evidence type="ECO:0000256" key="3">
    <source>
        <dbReference type="ARBA" id="ARBA00022692"/>
    </source>
</evidence>
<feature type="transmembrane region" description="Helical" evidence="6">
    <location>
        <begin position="287"/>
        <end position="310"/>
    </location>
</feature>
<feature type="transmembrane region" description="Helical" evidence="6">
    <location>
        <begin position="457"/>
        <end position="476"/>
    </location>
</feature>
<dbReference type="Pfam" id="PF02653">
    <property type="entry name" value="BPD_transp_2"/>
    <property type="match status" value="2"/>
</dbReference>
<keyword evidence="2" id="KW-1003">Cell membrane</keyword>
<keyword evidence="3 6" id="KW-0812">Transmembrane</keyword>
<dbReference type="GO" id="GO:0005886">
    <property type="term" value="C:plasma membrane"/>
    <property type="evidence" value="ECO:0007669"/>
    <property type="project" value="UniProtKB-SubCell"/>
</dbReference>
<feature type="transmembrane region" description="Helical" evidence="6">
    <location>
        <begin position="86"/>
        <end position="109"/>
    </location>
</feature>
<evidence type="ECO:0000256" key="2">
    <source>
        <dbReference type="ARBA" id="ARBA00022475"/>
    </source>
</evidence>
<gene>
    <name evidence="7" type="ORF">ENK37_08990</name>
</gene>
<organism evidence="7">
    <name type="scientific">Oceanithermus profundus</name>
    <dbReference type="NCBI Taxonomy" id="187137"/>
    <lineage>
        <taxon>Bacteria</taxon>
        <taxon>Thermotogati</taxon>
        <taxon>Deinococcota</taxon>
        <taxon>Deinococci</taxon>
        <taxon>Thermales</taxon>
        <taxon>Thermaceae</taxon>
        <taxon>Oceanithermus</taxon>
    </lineage>
</organism>
<evidence type="ECO:0000256" key="6">
    <source>
        <dbReference type="SAM" id="Phobius"/>
    </source>
</evidence>
<dbReference type="InterPro" id="IPR001851">
    <property type="entry name" value="ABC_transp_permease"/>
</dbReference>
<reference evidence="7" key="1">
    <citation type="journal article" date="2020" name="mSystems">
        <title>Genome- and Community-Level Interaction Insights into Carbon Utilization and Element Cycling Functions of Hydrothermarchaeota in Hydrothermal Sediment.</title>
        <authorList>
            <person name="Zhou Z."/>
            <person name="Liu Y."/>
            <person name="Xu W."/>
            <person name="Pan J."/>
            <person name="Luo Z.H."/>
            <person name="Li M."/>
        </authorList>
    </citation>
    <scope>NUCLEOTIDE SEQUENCE [LARGE SCALE GENOMIC DNA]</scope>
    <source>
        <strain evidence="7">HyVt-570</strain>
    </source>
</reference>
<evidence type="ECO:0000256" key="1">
    <source>
        <dbReference type="ARBA" id="ARBA00004651"/>
    </source>
</evidence>
<accession>A0A7C4V6V6</accession>
<dbReference type="CDD" id="cd06580">
    <property type="entry name" value="TM_PBP1_transp_TpRbsC_like"/>
    <property type="match status" value="1"/>
</dbReference>
<dbReference type="AlphaFoldDB" id="A0A7C4V6V6"/>
<evidence type="ECO:0000313" key="7">
    <source>
        <dbReference type="EMBL" id="HGY10168.1"/>
    </source>
</evidence>
<feature type="transmembrane region" description="Helical" evidence="6">
    <location>
        <begin position="331"/>
        <end position="349"/>
    </location>
</feature>